<keyword evidence="2" id="KW-1185">Reference proteome</keyword>
<dbReference type="RefSeq" id="XP_037169053.1">
    <property type="nucleotide sequence ID" value="XM_037304258.1"/>
</dbReference>
<gene>
    <name evidence="1" type="ORF">HO173_002324</name>
</gene>
<protein>
    <submittedName>
        <fullName evidence="1">Uncharacterized protein</fullName>
    </submittedName>
</protein>
<sequence length="97" mass="11035">MPRNSVTFGKVPEADLLKMYEGFFHDGMALRKEHKLPQRNHYRKVTDDATGEIAACGVWVHLPEGYCTEDDEEVATGPLPEGANEELTREFCRIRGR</sequence>
<dbReference type="AlphaFoldDB" id="A0A8H6G3A4"/>
<proteinExistence type="predicted"/>
<evidence type="ECO:0000313" key="1">
    <source>
        <dbReference type="EMBL" id="KAF6239778.1"/>
    </source>
</evidence>
<organism evidence="1 2">
    <name type="scientific">Letharia columbiana</name>
    <dbReference type="NCBI Taxonomy" id="112416"/>
    <lineage>
        <taxon>Eukaryota</taxon>
        <taxon>Fungi</taxon>
        <taxon>Dikarya</taxon>
        <taxon>Ascomycota</taxon>
        <taxon>Pezizomycotina</taxon>
        <taxon>Lecanoromycetes</taxon>
        <taxon>OSLEUM clade</taxon>
        <taxon>Lecanoromycetidae</taxon>
        <taxon>Lecanorales</taxon>
        <taxon>Lecanorineae</taxon>
        <taxon>Parmeliaceae</taxon>
        <taxon>Letharia</taxon>
    </lineage>
</organism>
<dbReference type="EMBL" id="JACCJC010000005">
    <property type="protein sequence ID" value="KAF6239778.1"/>
    <property type="molecule type" value="Genomic_DNA"/>
</dbReference>
<dbReference type="OrthoDB" id="410198at2759"/>
<evidence type="ECO:0000313" key="2">
    <source>
        <dbReference type="Proteomes" id="UP000578531"/>
    </source>
</evidence>
<name>A0A8H6G3A4_9LECA</name>
<dbReference type="GeneID" id="59283998"/>
<reference evidence="1 2" key="1">
    <citation type="journal article" date="2020" name="Genomics">
        <title>Complete, high-quality genomes from long-read metagenomic sequencing of two wolf lichen thalli reveals enigmatic genome architecture.</title>
        <authorList>
            <person name="McKenzie S.K."/>
            <person name="Walston R.F."/>
            <person name="Allen J.L."/>
        </authorList>
    </citation>
    <scope>NUCLEOTIDE SEQUENCE [LARGE SCALE GENOMIC DNA]</scope>
    <source>
        <strain evidence="1">WasteWater2</strain>
    </source>
</reference>
<dbReference type="Proteomes" id="UP000578531">
    <property type="component" value="Unassembled WGS sequence"/>
</dbReference>
<comment type="caution">
    <text evidence="1">The sequence shown here is derived from an EMBL/GenBank/DDBJ whole genome shotgun (WGS) entry which is preliminary data.</text>
</comment>
<accession>A0A8H6G3A4</accession>